<evidence type="ECO:0000256" key="3">
    <source>
        <dbReference type="ARBA" id="ARBA00004906"/>
    </source>
</evidence>
<dbReference type="EC" id="2.3.2.27" evidence="5"/>
<feature type="region of interest" description="Disordered" evidence="16">
    <location>
        <begin position="377"/>
        <end position="421"/>
    </location>
</feature>
<sequence>MPFNDLLRQHMQPFANVVTAQRFTLYALASTIAVAAVIANACRNYSNFYSIAVYLGRSGRSVLFLANFCVVLALASGKVLQKIFFGQLQPREVERLYDQTWMFVTESLLAFTIFRDEFDIPFAIMFGFLLFVKCFHWLMSDRMESAIPYPGPGVLFHVRMVVLFIILATVDVLSLGVAMNTILTEGVGGTVLFANEYAILLASALNSIAKYCINIIEFRHARTHGGEAAPPWENKSMYLFYIELFTDFMKLATYLLFFSLIIVKHGLPLNMIRDVYITARSFVTRFRALTRYLSATRDMDRRYPNATEVELNEMSDRTCIICRDELALRDPRTQQAGPNTTPKKLPCGHIFHFNCLRSWLERQQSCPTCRRTVLESTPQRRAGQQAQRNPPPQPQPAARPAPPFGGPALAGDHQGQQPPNWFNRFLNAAAQPPLVPGQFGNAGNGNGANGAQNGALGFTWGPPVGNQQQVPATPLTWGYPPPAQLQPPPQFPGFYGPDGVWYPWGTQLPLQQPLAQPAPQPAERDTPAPTRPRTAAASDSTSASDTSSGSPTESDSTDSTMSDPPRELAGTREATLNAALRRLGLQPVGISRDTTAPAINGTSSIPSPSPLTAGPAPVQTHPVQPTTGQTQPHSSSQPHPSTSYSAEPNHAAAVPRLLPLTDFSPTPTTFPSTPSFVFSSPTPTITRYPQSPRHSAPLPPYYYPFAQGYPTPPTVPSRLGVEPSSRRNTLDELLEQLPSTLNEGEIRNWDRVTREAIDERLRVLTRADEIVNRLVDELTRLRSTIPSSDSIVPDVRSPLDSVGEGSSRKQGRDTGKQREVVPEDGS</sequence>
<dbReference type="PANTHER" id="PTHR22763">
    <property type="entry name" value="RING ZINC FINGER PROTEIN"/>
    <property type="match status" value="1"/>
</dbReference>
<dbReference type="GO" id="GO:0036503">
    <property type="term" value="P:ERAD pathway"/>
    <property type="evidence" value="ECO:0007669"/>
    <property type="project" value="TreeGrafter"/>
</dbReference>
<feature type="compositionally biased region" description="Pro residues" evidence="16">
    <location>
        <begin position="479"/>
        <end position="491"/>
    </location>
</feature>
<dbReference type="Pfam" id="PF25563">
    <property type="entry name" value="TPR_SYVN1_N"/>
    <property type="match status" value="1"/>
</dbReference>
<keyword evidence="14 17" id="KW-0472">Membrane</keyword>
<evidence type="ECO:0000256" key="7">
    <source>
        <dbReference type="ARBA" id="ARBA00022692"/>
    </source>
</evidence>
<feature type="compositionally biased region" description="Low complexity" evidence="16">
    <location>
        <begin position="624"/>
        <end position="643"/>
    </location>
</feature>
<dbReference type="Pfam" id="PF12678">
    <property type="entry name" value="zf-rbx1"/>
    <property type="match status" value="1"/>
</dbReference>
<evidence type="ECO:0000256" key="16">
    <source>
        <dbReference type="SAM" id="MobiDB-lite"/>
    </source>
</evidence>
<feature type="region of interest" description="Disordered" evidence="16">
    <location>
        <begin position="588"/>
        <end position="648"/>
    </location>
</feature>
<evidence type="ECO:0000256" key="2">
    <source>
        <dbReference type="ARBA" id="ARBA00004477"/>
    </source>
</evidence>
<feature type="transmembrane region" description="Helical" evidence="17">
    <location>
        <begin position="160"/>
        <end position="183"/>
    </location>
</feature>
<reference evidence="19" key="1">
    <citation type="journal article" date="2020" name="Nat. Commun.">
        <title>Large-scale genome sequencing of mycorrhizal fungi provides insights into the early evolution of symbiotic traits.</title>
        <authorList>
            <person name="Miyauchi S."/>
            <person name="Kiss E."/>
            <person name="Kuo A."/>
            <person name="Drula E."/>
            <person name="Kohler A."/>
            <person name="Sanchez-Garcia M."/>
            <person name="Morin E."/>
            <person name="Andreopoulos B."/>
            <person name="Barry K.W."/>
            <person name="Bonito G."/>
            <person name="Buee M."/>
            <person name="Carver A."/>
            <person name="Chen C."/>
            <person name="Cichocki N."/>
            <person name="Clum A."/>
            <person name="Culley D."/>
            <person name="Crous P.W."/>
            <person name="Fauchery L."/>
            <person name="Girlanda M."/>
            <person name="Hayes R.D."/>
            <person name="Keri Z."/>
            <person name="LaButti K."/>
            <person name="Lipzen A."/>
            <person name="Lombard V."/>
            <person name="Magnuson J."/>
            <person name="Maillard F."/>
            <person name="Murat C."/>
            <person name="Nolan M."/>
            <person name="Ohm R.A."/>
            <person name="Pangilinan J."/>
            <person name="Pereira M.F."/>
            <person name="Perotto S."/>
            <person name="Peter M."/>
            <person name="Pfister S."/>
            <person name="Riley R."/>
            <person name="Sitrit Y."/>
            <person name="Stielow J.B."/>
            <person name="Szollosi G."/>
            <person name="Zifcakova L."/>
            <person name="Stursova M."/>
            <person name="Spatafora J.W."/>
            <person name="Tedersoo L."/>
            <person name="Vaario L.M."/>
            <person name="Yamada A."/>
            <person name="Yan M."/>
            <person name="Wang P."/>
            <person name="Xu J."/>
            <person name="Bruns T."/>
            <person name="Baldrian P."/>
            <person name="Vilgalys R."/>
            <person name="Dunand C."/>
            <person name="Henrissat B."/>
            <person name="Grigoriev I.V."/>
            <person name="Hibbett D."/>
            <person name="Nagy L.G."/>
            <person name="Martin F.M."/>
        </authorList>
    </citation>
    <scope>NUCLEOTIDE SEQUENCE</scope>
    <source>
        <strain evidence="19">UH-Tt-Lm1</strain>
    </source>
</reference>
<keyword evidence="9 15" id="KW-0863">Zinc-finger</keyword>
<dbReference type="AlphaFoldDB" id="A0A9P6LCQ5"/>
<evidence type="ECO:0000313" key="20">
    <source>
        <dbReference type="Proteomes" id="UP000736335"/>
    </source>
</evidence>
<comment type="pathway">
    <text evidence="3">Protein modification; protein ubiquitination.</text>
</comment>
<evidence type="ECO:0000256" key="10">
    <source>
        <dbReference type="ARBA" id="ARBA00022786"/>
    </source>
</evidence>
<name>A0A9P6LCQ5_9AGAM</name>
<evidence type="ECO:0000259" key="18">
    <source>
        <dbReference type="PROSITE" id="PS50089"/>
    </source>
</evidence>
<dbReference type="InterPro" id="IPR013083">
    <property type="entry name" value="Znf_RING/FYVE/PHD"/>
</dbReference>
<dbReference type="GO" id="GO:0061630">
    <property type="term" value="F:ubiquitin protein ligase activity"/>
    <property type="evidence" value="ECO:0007669"/>
    <property type="project" value="UniProtKB-EC"/>
</dbReference>
<organism evidence="19 20">
    <name type="scientific">Thelephora terrestris</name>
    <dbReference type="NCBI Taxonomy" id="56493"/>
    <lineage>
        <taxon>Eukaryota</taxon>
        <taxon>Fungi</taxon>
        <taxon>Dikarya</taxon>
        <taxon>Basidiomycota</taxon>
        <taxon>Agaricomycotina</taxon>
        <taxon>Agaricomycetes</taxon>
        <taxon>Thelephorales</taxon>
        <taxon>Thelephoraceae</taxon>
        <taxon>Thelephora</taxon>
    </lineage>
</organism>
<dbReference type="Proteomes" id="UP000736335">
    <property type="component" value="Unassembled WGS sequence"/>
</dbReference>
<dbReference type="GO" id="GO:0043161">
    <property type="term" value="P:proteasome-mediated ubiquitin-dependent protein catabolic process"/>
    <property type="evidence" value="ECO:0007669"/>
    <property type="project" value="TreeGrafter"/>
</dbReference>
<evidence type="ECO:0000256" key="13">
    <source>
        <dbReference type="ARBA" id="ARBA00022989"/>
    </source>
</evidence>
<evidence type="ECO:0000256" key="5">
    <source>
        <dbReference type="ARBA" id="ARBA00012483"/>
    </source>
</evidence>
<evidence type="ECO:0000256" key="4">
    <source>
        <dbReference type="ARBA" id="ARBA00010089"/>
    </source>
</evidence>
<evidence type="ECO:0000256" key="15">
    <source>
        <dbReference type="PROSITE-ProRule" id="PRU00175"/>
    </source>
</evidence>
<feature type="region of interest" description="Disordered" evidence="16">
    <location>
        <begin position="786"/>
        <end position="826"/>
    </location>
</feature>
<dbReference type="InterPro" id="IPR001841">
    <property type="entry name" value="Znf_RING"/>
</dbReference>
<feature type="compositionally biased region" description="Low complexity" evidence="16">
    <location>
        <begin position="527"/>
        <end position="563"/>
    </location>
</feature>
<dbReference type="GO" id="GO:0008270">
    <property type="term" value="F:zinc ion binding"/>
    <property type="evidence" value="ECO:0007669"/>
    <property type="project" value="UniProtKB-KW"/>
</dbReference>
<comment type="caution">
    <text evidence="19">The sequence shown here is derived from an EMBL/GenBank/DDBJ whole genome shotgun (WGS) entry which is preliminary data.</text>
</comment>
<evidence type="ECO:0000256" key="9">
    <source>
        <dbReference type="ARBA" id="ARBA00022771"/>
    </source>
</evidence>
<feature type="region of interest" description="Disordered" evidence="16">
    <location>
        <begin position="511"/>
        <end position="567"/>
    </location>
</feature>
<feature type="compositionally biased region" description="Low complexity" evidence="16">
    <location>
        <begin position="379"/>
        <end position="388"/>
    </location>
</feature>
<feature type="region of interest" description="Disordered" evidence="16">
    <location>
        <begin position="433"/>
        <end position="496"/>
    </location>
</feature>
<feature type="domain" description="RING-type" evidence="18">
    <location>
        <begin position="319"/>
        <end position="370"/>
    </location>
</feature>
<evidence type="ECO:0000256" key="6">
    <source>
        <dbReference type="ARBA" id="ARBA00022679"/>
    </source>
</evidence>
<keyword evidence="6" id="KW-0808">Transferase</keyword>
<evidence type="ECO:0000256" key="17">
    <source>
        <dbReference type="SAM" id="Phobius"/>
    </source>
</evidence>
<evidence type="ECO:0000256" key="1">
    <source>
        <dbReference type="ARBA" id="ARBA00000900"/>
    </source>
</evidence>
<evidence type="ECO:0000256" key="12">
    <source>
        <dbReference type="ARBA" id="ARBA00022833"/>
    </source>
</evidence>
<comment type="similarity">
    <text evidence="4">Belongs to the HRD1 family.</text>
</comment>
<dbReference type="CDD" id="cd16479">
    <property type="entry name" value="RING-H2_synoviolin"/>
    <property type="match status" value="1"/>
</dbReference>
<feature type="transmembrane region" description="Helical" evidence="17">
    <location>
        <begin position="238"/>
        <end position="263"/>
    </location>
</feature>
<feature type="compositionally biased region" description="Low complexity" evidence="16">
    <location>
        <begin position="449"/>
        <end position="458"/>
    </location>
</feature>
<keyword evidence="13 17" id="KW-1133">Transmembrane helix</keyword>
<comment type="catalytic activity">
    <reaction evidence="1">
        <text>S-ubiquitinyl-[E2 ubiquitin-conjugating enzyme]-L-cysteine + [acceptor protein]-L-lysine = [E2 ubiquitin-conjugating enzyme]-L-cysteine + N(6)-ubiquitinyl-[acceptor protein]-L-lysine.</text>
        <dbReference type="EC" id="2.3.2.27"/>
    </reaction>
</comment>
<dbReference type="SUPFAM" id="SSF57850">
    <property type="entry name" value="RING/U-box"/>
    <property type="match status" value="1"/>
</dbReference>
<dbReference type="PROSITE" id="PS50089">
    <property type="entry name" value="ZF_RING_2"/>
    <property type="match status" value="1"/>
</dbReference>
<evidence type="ECO:0000256" key="11">
    <source>
        <dbReference type="ARBA" id="ARBA00022824"/>
    </source>
</evidence>
<evidence type="ECO:0000256" key="14">
    <source>
        <dbReference type="ARBA" id="ARBA00023136"/>
    </source>
</evidence>
<protein>
    <recommendedName>
        <fullName evidence="5">RING-type E3 ubiquitin transferase</fullName>
        <ecNumber evidence="5">2.3.2.27</ecNumber>
    </recommendedName>
</protein>
<feature type="compositionally biased region" description="Basic and acidic residues" evidence="16">
    <location>
        <begin position="806"/>
        <end position="826"/>
    </location>
</feature>
<keyword evidence="20" id="KW-1185">Reference proteome</keyword>
<evidence type="ECO:0000256" key="8">
    <source>
        <dbReference type="ARBA" id="ARBA00022723"/>
    </source>
</evidence>
<feature type="compositionally biased region" description="Pro residues" evidence="16">
    <location>
        <begin position="389"/>
        <end position="405"/>
    </location>
</feature>
<keyword evidence="12" id="KW-0862">Zinc</keyword>
<dbReference type="InterPro" id="IPR024766">
    <property type="entry name" value="Znf_RING_H2"/>
</dbReference>
<dbReference type="PANTHER" id="PTHR22763:SF184">
    <property type="entry name" value="E3 UBIQUITIN-PROTEIN LIGASE SYNOVIOLIN"/>
    <property type="match status" value="1"/>
</dbReference>
<feature type="transmembrane region" description="Helical" evidence="17">
    <location>
        <begin position="120"/>
        <end position="139"/>
    </location>
</feature>
<feature type="transmembrane region" description="Helical" evidence="17">
    <location>
        <begin position="23"/>
        <end position="42"/>
    </location>
</feature>
<gene>
    <name evidence="19" type="ORF">BJ322DRAFT_1097901</name>
</gene>
<dbReference type="Gene3D" id="3.30.40.10">
    <property type="entry name" value="Zinc/RING finger domain, C3HC4 (zinc finger)"/>
    <property type="match status" value="1"/>
</dbReference>
<feature type="transmembrane region" description="Helical" evidence="17">
    <location>
        <begin position="62"/>
        <end position="80"/>
    </location>
</feature>
<keyword evidence="8" id="KW-0479">Metal-binding</keyword>
<keyword evidence="7 17" id="KW-0812">Transmembrane</keyword>
<dbReference type="EMBL" id="WIUZ02000001">
    <property type="protein sequence ID" value="KAF9792989.1"/>
    <property type="molecule type" value="Genomic_DNA"/>
</dbReference>
<proteinExistence type="inferred from homology"/>
<dbReference type="InterPro" id="IPR058051">
    <property type="entry name" value="Znf_RING_synoviolin"/>
</dbReference>
<dbReference type="InterPro" id="IPR050731">
    <property type="entry name" value="HRD1_E3_ubiq-ligases"/>
</dbReference>
<accession>A0A9P6LCQ5</accession>
<keyword evidence="11" id="KW-0256">Endoplasmic reticulum</keyword>
<reference evidence="19" key="2">
    <citation type="submission" date="2020-11" db="EMBL/GenBank/DDBJ databases">
        <authorList>
            <consortium name="DOE Joint Genome Institute"/>
            <person name="Kuo A."/>
            <person name="Miyauchi S."/>
            <person name="Kiss E."/>
            <person name="Drula E."/>
            <person name="Kohler A."/>
            <person name="Sanchez-Garcia M."/>
            <person name="Andreopoulos B."/>
            <person name="Barry K.W."/>
            <person name="Bonito G."/>
            <person name="Buee M."/>
            <person name="Carver A."/>
            <person name="Chen C."/>
            <person name="Cichocki N."/>
            <person name="Clum A."/>
            <person name="Culley D."/>
            <person name="Crous P.W."/>
            <person name="Fauchery L."/>
            <person name="Girlanda M."/>
            <person name="Hayes R."/>
            <person name="Keri Z."/>
            <person name="Labutti K."/>
            <person name="Lipzen A."/>
            <person name="Lombard V."/>
            <person name="Magnuson J."/>
            <person name="Maillard F."/>
            <person name="Morin E."/>
            <person name="Murat C."/>
            <person name="Nolan M."/>
            <person name="Ohm R."/>
            <person name="Pangilinan J."/>
            <person name="Pereira M."/>
            <person name="Perotto S."/>
            <person name="Peter M."/>
            <person name="Riley R."/>
            <person name="Sitrit Y."/>
            <person name="Stielow B."/>
            <person name="Szollosi G."/>
            <person name="Zifcakova L."/>
            <person name="Stursova M."/>
            <person name="Spatafora J.W."/>
            <person name="Tedersoo L."/>
            <person name="Vaario L.-M."/>
            <person name="Yamada A."/>
            <person name="Yan M."/>
            <person name="Wang P."/>
            <person name="Xu J."/>
            <person name="Bruns T."/>
            <person name="Baldrian P."/>
            <person name="Vilgalys R."/>
            <person name="Henrissat B."/>
            <person name="Grigoriev I.V."/>
            <person name="Hibbett D."/>
            <person name="Nagy L.G."/>
            <person name="Martin F.M."/>
        </authorList>
    </citation>
    <scope>NUCLEOTIDE SEQUENCE</scope>
    <source>
        <strain evidence="19">UH-Tt-Lm1</strain>
    </source>
</reference>
<dbReference type="SMART" id="SM00184">
    <property type="entry name" value="RING"/>
    <property type="match status" value="1"/>
</dbReference>
<comment type="subcellular location">
    <subcellularLocation>
        <location evidence="2">Endoplasmic reticulum membrane</location>
        <topology evidence="2">Multi-pass membrane protein</topology>
    </subcellularLocation>
</comment>
<dbReference type="OrthoDB" id="7759664at2759"/>
<dbReference type="GO" id="GO:0005789">
    <property type="term" value="C:endoplasmic reticulum membrane"/>
    <property type="evidence" value="ECO:0007669"/>
    <property type="project" value="UniProtKB-SubCell"/>
</dbReference>
<evidence type="ECO:0000313" key="19">
    <source>
        <dbReference type="EMBL" id="KAF9792989.1"/>
    </source>
</evidence>
<dbReference type="InterPro" id="IPR057992">
    <property type="entry name" value="TPR_SYVN1_N"/>
</dbReference>
<keyword evidence="10" id="KW-0833">Ubl conjugation pathway</keyword>